<dbReference type="PROSITE" id="PS51118">
    <property type="entry name" value="HTH_HXLR"/>
    <property type="match status" value="1"/>
</dbReference>
<sequence length="39" mass="4646">MSRMENKTFNCEKELTLNIIGGKWKMLILWFLGKEGTKR</sequence>
<organism evidence="2 3">
    <name type="scientific">Bacillus paralicheniformis</name>
    <dbReference type="NCBI Taxonomy" id="1648923"/>
    <lineage>
        <taxon>Bacteria</taxon>
        <taxon>Bacillati</taxon>
        <taxon>Bacillota</taxon>
        <taxon>Bacilli</taxon>
        <taxon>Bacillales</taxon>
        <taxon>Bacillaceae</taxon>
        <taxon>Bacillus</taxon>
    </lineage>
</organism>
<evidence type="ECO:0000313" key="2">
    <source>
        <dbReference type="EMBL" id="MDE1455825.1"/>
    </source>
</evidence>
<protein>
    <submittedName>
        <fullName evidence="2">HxlR family transcriptional regulator</fullName>
    </submittedName>
</protein>
<proteinExistence type="predicted"/>
<feature type="non-terminal residue" evidence="2">
    <location>
        <position position="39"/>
    </location>
</feature>
<evidence type="ECO:0000259" key="1">
    <source>
        <dbReference type="PROSITE" id="PS51118"/>
    </source>
</evidence>
<dbReference type="InterPro" id="IPR036388">
    <property type="entry name" value="WH-like_DNA-bd_sf"/>
</dbReference>
<dbReference type="InterPro" id="IPR036390">
    <property type="entry name" value="WH_DNA-bd_sf"/>
</dbReference>
<dbReference type="SUPFAM" id="SSF46785">
    <property type="entry name" value="Winged helix' DNA-binding domain"/>
    <property type="match status" value="1"/>
</dbReference>
<name>A0AAW6KJP1_9BACI</name>
<dbReference type="Gene3D" id="1.10.10.10">
    <property type="entry name" value="Winged helix-like DNA-binding domain superfamily/Winged helix DNA-binding domain"/>
    <property type="match status" value="1"/>
</dbReference>
<reference evidence="2" key="1">
    <citation type="submission" date="2022-12" db="EMBL/GenBank/DDBJ databases">
        <title>Draft Genome Sequences of Bacillus licheniformis and Bacillus paralicheniformis strains isolated from Irish skim milk powders.</title>
        <authorList>
            <person name="Lourenco A."/>
            <person name="Li F."/>
            <person name="Geraldine D."/>
            <person name="Tobin J.T."/>
            <person name="Butler F."/>
            <person name="Jordan K."/>
            <person name="Obrien T."/>
        </authorList>
    </citation>
    <scope>NUCLEOTIDE SEQUENCE</scope>
    <source>
        <strain evidence="2">3370</strain>
    </source>
</reference>
<dbReference type="AlphaFoldDB" id="A0AAW6KJP1"/>
<comment type="caution">
    <text evidence="2">The sequence shown here is derived from an EMBL/GenBank/DDBJ whole genome shotgun (WGS) entry which is preliminary data.</text>
</comment>
<accession>A0AAW6KJP1</accession>
<dbReference type="EMBL" id="JARAFO010000830">
    <property type="protein sequence ID" value="MDE1455825.1"/>
    <property type="molecule type" value="Genomic_DNA"/>
</dbReference>
<evidence type="ECO:0000313" key="3">
    <source>
        <dbReference type="Proteomes" id="UP001216709"/>
    </source>
</evidence>
<feature type="domain" description="HTH hxlR-type" evidence="1">
    <location>
        <begin position="11"/>
        <end position="39"/>
    </location>
</feature>
<gene>
    <name evidence="2" type="ORF">PVN32_27405</name>
</gene>
<dbReference type="Proteomes" id="UP001216709">
    <property type="component" value="Unassembled WGS sequence"/>
</dbReference>
<dbReference type="InterPro" id="IPR002577">
    <property type="entry name" value="HTH_HxlR"/>
</dbReference>